<sequence length="371" mass="40761">MAILCSCESGWFVSHDKLVESWFGDCDFPEVAQPSAMKLKDALFDIRTPFQMDSAAQKQAAMRSASDGSMPSKAAQRRRRRQPRKDDVPLTDFVQPGSWIERAACEIVSAAVARGHLDATPATQQELAGNNAAAREAAASLASCVLRDSEAPVCVGGPMTRRATLVRTFLVPAGARAQLGDIRQLAAFLTGSYDFILVDPPWENKSAKRKRSYATLSRDELLLALPLSRLACPEGCLVAVWCTFNAAHLDFVVRRLLPSWGLPYLTTWYWVKVTKHGEAVRPFHCPHKKPVELLVFGGSAAEALPRDKVLVSVPSSVHSHKPPLSELIKPFVKTSAKCLELFARYLVPGWTSIGNEVLKLQHLALYEPVSS</sequence>
<keyword evidence="3" id="KW-0808">Transferase</keyword>
<evidence type="ECO:0000256" key="1">
    <source>
        <dbReference type="PROSITE-ProRule" id="PRU00489"/>
    </source>
</evidence>
<reference evidence="3" key="1">
    <citation type="submission" date="2019-04" db="EMBL/GenBank/DDBJ databases">
        <title>An insight into the mialome of Ixodes scapularis.</title>
        <authorList>
            <person name="Ribeiro J.M."/>
            <person name="Mather T.N."/>
            <person name="Karim S."/>
        </authorList>
    </citation>
    <scope>NUCLEOTIDE SEQUENCE</scope>
</reference>
<protein>
    <submittedName>
        <fullName evidence="3">Putative transcriptional activator adenine-specific dna methyltransferase</fullName>
    </submittedName>
</protein>
<accession>A0A4D5RE56</accession>
<dbReference type="GO" id="GO:0003676">
    <property type="term" value="F:nucleic acid binding"/>
    <property type="evidence" value="ECO:0007669"/>
    <property type="project" value="InterPro"/>
</dbReference>
<dbReference type="Pfam" id="PF05063">
    <property type="entry name" value="MT-A70"/>
    <property type="match status" value="1"/>
</dbReference>
<name>A0A4D5RE56_IXOSC</name>
<dbReference type="InterPro" id="IPR007757">
    <property type="entry name" value="MT-A70-like"/>
</dbReference>
<proteinExistence type="inferred from homology"/>
<dbReference type="SUPFAM" id="SSF53335">
    <property type="entry name" value="S-adenosyl-L-methionine-dependent methyltransferases"/>
    <property type="match status" value="1"/>
</dbReference>
<keyword evidence="3" id="KW-0489">Methyltransferase</keyword>
<dbReference type="KEGG" id="isc:115313934"/>
<dbReference type="PROSITE" id="PS00092">
    <property type="entry name" value="N6_MTASE"/>
    <property type="match status" value="1"/>
</dbReference>
<dbReference type="OMA" id="HKKPYEF"/>
<comment type="similarity">
    <text evidence="1">Belongs to the MT-A70-like family.</text>
</comment>
<organism evidence="3">
    <name type="scientific">Ixodes scapularis</name>
    <name type="common">Black-legged tick</name>
    <name type="synonym">Deer tick</name>
    <dbReference type="NCBI Taxonomy" id="6945"/>
    <lineage>
        <taxon>Eukaryota</taxon>
        <taxon>Metazoa</taxon>
        <taxon>Ecdysozoa</taxon>
        <taxon>Arthropoda</taxon>
        <taxon>Chelicerata</taxon>
        <taxon>Arachnida</taxon>
        <taxon>Acari</taxon>
        <taxon>Parasitiformes</taxon>
        <taxon>Ixodida</taxon>
        <taxon>Ixodoidea</taxon>
        <taxon>Ixodidae</taxon>
        <taxon>Ixodinae</taxon>
        <taxon>Ixodes</taxon>
    </lineage>
</organism>
<dbReference type="AlphaFoldDB" id="A0A4D5RE56"/>
<dbReference type="EMBL" id="GHJT01001424">
    <property type="protein sequence ID" value="MOY35395.1"/>
    <property type="molecule type" value="Transcribed_RNA"/>
</dbReference>
<feature type="non-terminal residue" evidence="3">
    <location>
        <position position="371"/>
    </location>
</feature>
<dbReference type="OrthoDB" id="61116at2759"/>
<dbReference type="RefSeq" id="XP_040062057.1">
    <property type="nucleotide sequence ID" value="XM_040206123.3"/>
</dbReference>
<dbReference type="PANTHER" id="PTHR12829:SF4">
    <property type="entry name" value="N(6)-ADENINE-SPECIFIC METHYLTRANSFERASE METTL4"/>
    <property type="match status" value="1"/>
</dbReference>
<dbReference type="GeneID" id="115313934"/>
<dbReference type="PANTHER" id="PTHR12829">
    <property type="entry name" value="N6-ADENOSINE-METHYLTRANSFERASE"/>
    <property type="match status" value="1"/>
</dbReference>
<dbReference type="PROSITE" id="PS51143">
    <property type="entry name" value="MT_A70"/>
    <property type="match status" value="1"/>
</dbReference>
<dbReference type="CTD" id="64863"/>
<dbReference type="GO" id="GO:0032259">
    <property type="term" value="P:methylation"/>
    <property type="evidence" value="ECO:0007669"/>
    <property type="project" value="UniProtKB-KW"/>
</dbReference>
<dbReference type="InterPro" id="IPR029063">
    <property type="entry name" value="SAM-dependent_MTases_sf"/>
</dbReference>
<dbReference type="GO" id="GO:0008168">
    <property type="term" value="F:methyltransferase activity"/>
    <property type="evidence" value="ECO:0007669"/>
    <property type="project" value="UniProtKB-KW"/>
</dbReference>
<evidence type="ECO:0000256" key="2">
    <source>
        <dbReference type="SAM" id="MobiDB-lite"/>
    </source>
</evidence>
<feature type="region of interest" description="Disordered" evidence="2">
    <location>
        <begin position="58"/>
        <end position="91"/>
    </location>
</feature>
<dbReference type="VEuPathDB" id="VectorBase:ISCP_000573"/>
<evidence type="ECO:0000313" key="3">
    <source>
        <dbReference type="EMBL" id="MOY35395.1"/>
    </source>
</evidence>
<dbReference type="InterPro" id="IPR002052">
    <property type="entry name" value="DNA_methylase_N6_adenine_CS"/>
</dbReference>